<feature type="transmembrane region" description="Helical" evidence="10">
    <location>
        <begin position="442"/>
        <end position="463"/>
    </location>
</feature>
<evidence type="ECO:0000256" key="2">
    <source>
        <dbReference type="ARBA" id="ARBA00010942"/>
    </source>
</evidence>
<dbReference type="Gene3D" id="3.30.70.1320">
    <property type="entry name" value="Multidrug efflux transporter AcrB pore domain like"/>
    <property type="match status" value="1"/>
</dbReference>
<gene>
    <name evidence="11" type="primary">bepG</name>
    <name evidence="11" type="ORF">H1P_600008</name>
</gene>
<dbReference type="Gene3D" id="3.30.2090.10">
    <property type="entry name" value="Multidrug efflux transporter AcrB TolC docking domain, DN and DC subdomains"/>
    <property type="match status" value="2"/>
</dbReference>
<keyword evidence="5" id="KW-0997">Cell inner membrane</keyword>
<dbReference type="GO" id="GO:0005886">
    <property type="term" value="C:plasma membrane"/>
    <property type="evidence" value="ECO:0007669"/>
    <property type="project" value="UniProtKB-SubCell"/>
</dbReference>
<dbReference type="AlphaFoldDB" id="A0A563W1A8"/>
<dbReference type="Pfam" id="PF00873">
    <property type="entry name" value="ACR_tran"/>
    <property type="match status" value="1"/>
</dbReference>
<dbReference type="InterPro" id="IPR027463">
    <property type="entry name" value="AcrB_DN_DC_subdom"/>
</dbReference>
<dbReference type="GO" id="GO:0042910">
    <property type="term" value="F:xenobiotic transmembrane transporter activity"/>
    <property type="evidence" value="ECO:0007669"/>
    <property type="project" value="TreeGrafter"/>
</dbReference>
<dbReference type="PRINTS" id="PR00702">
    <property type="entry name" value="ACRIFLAVINRP"/>
</dbReference>
<keyword evidence="8 10" id="KW-0472">Membrane</keyword>
<dbReference type="GO" id="GO:0015562">
    <property type="term" value="F:efflux transmembrane transporter activity"/>
    <property type="evidence" value="ECO:0007669"/>
    <property type="project" value="InterPro"/>
</dbReference>
<dbReference type="FunFam" id="1.20.1640.10:FF:000001">
    <property type="entry name" value="Efflux pump membrane transporter"/>
    <property type="match status" value="1"/>
</dbReference>
<dbReference type="Proteomes" id="UP000320055">
    <property type="component" value="Unassembled WGS sequence"/>
</dbReference>
<comment type="similarity">
    <text evidence="2">Belongs to the resistance-nodulation-cell division (RND) (TC 2.A.6) family.</text>
</comment>
<protein>
    <submittedName>
        <fullName evidence="11">Efflux pump membrane transporter BepG</fullName>
    </submittedName>
</protein>
<evidence type="ECO:0000256" key="8">
    <source>
        <dbReference type="ARBA" id="ARBA00023136"/>
    </source>
</evidence>
<dbReference type="RefSeq" id="WP_144867052.1">
    <property type="nucleotide sequence ID" value="NZ_LR213819.1"/>
</dbReference>
<name>A0A563W1A8_9CYAN</name>
<evidence type="ECO:0000313" key="12">
    <source>
        <dbReference type="Proteomes" id="UP000320055"/>
    </source>
</evidence>
<evidence type="ECO:0000313" key="11">
    <source>
        <dbReference type="EMBL" id="VEP17417.1"/>
    </source>
</evidence>
<keyword evidence="12" id="KW-1185">Reference proteome</keyword>
<evidence type="ECO:0000256" key="9">
    <source>
        <dbReference type="SAM" id="MobiDB-lite"/>
    </source>
</evidence>
<feature type="region of interest" description="Disordered" evidence="9">
    <location>
        <begin position="1052"/>
        <end position="1085"/>
    </location>
</feature>
<dbReference type="Gene3D" id="3.30.70.1440">
    <property type="entry name" value="Multidrug efflux transporter AcrB pore domain"/>
    <property type="match status" value="1"/>
</dbReference>
<keyword evidence="4" id="KW-1003">Cell membrane</keyword>
<feature type="transmembrane region" description="Helical" evidence="10">
    <location>
        <begin position="345"/>
        <end position="364"/>
    </location>
</feature>
<dbReference type="PANTHER" id="PTHR32063:SF11">
    <property type="entry name" value="CATION OR DRUG EFFLUX SYSTEM PROTEIN"/>
    <property type="match status" value="1"/>
</dbReference>
<feature type="transmembrane region" description="Helical" evidence="10">
    <location>
        <begin position="397"/>
        <end position="421"/>
    </location>
</feature>
<feature type="transmembrane region" description="Helical" evidence="10">
    <location>
        <begin position="469"/>
        <end position="492"/>
    </location>
</feature>
<feature type="transmembrane region" description="Helical" evidence="10">
    <location>
        <begin position="540"/>
        <end position="560"/>
    </location>
</feature>
<dbReference type="SUPFAM" id="SSF82866">
    <property type="entry name" value="Multidrug efflux transporter AcrB transmembrane domain"/>
    <property type="match status" value="2"/>
</dbReference>
<dbReference type="OrthoDB" id="9791035at2"/>
<keyword evidence="7 10" id="KW-1133">Transmembrane helix</keyword>
<accession>A0A563W1A8</accession>
<dbReference type="PANTHER" id="PTHR32063">
    <property type="match status" value="1"/>
</dbReference>
<feature type="transmembrane region" description="Helical" evidence="10">
    <location>
        <begin position="12"/>
        <end position="34"/>
    </location>
</feature>
<evidence type="ECO:0000256" key="7">
    <source>
        <dbReference type="ARBA" id="ARBA00022989"/>
    </source>
</evidence>
<dbReference type="EMBL" id="CAACVJ010000557">
    <property type="protein sequence ID" value="VEP17417.1"/>
    <property type="molecule type" value="Genomic_DNA"/>
</dbReference>
<dbReference type="Gene3D" id="3.30.70.1430">
    <property type="entry name" value="Multidrug efflux transporter AcrB pore domain"/>
    <property type="match status" value="2"/>
</dbReference>
<feature type="transmembrane region" description="Helical" evidence="10">
    <location>
        <begin position="1020"/>
        <end position="1042"/>
    </location>
</feature>
<dbReference type="Gene3D" id="1.20.1640.10">
    <property type="entry name" value="Multidrug efflux transporter AcrB transmembrane domain"/>
    <property type="match status" value="2"/>
</dbReference>
<sequence length="1085" mass="118212">MILSIADTFIKKPILTAVCAIIVVLVGAISIPALPISQLPQIAPITIEVISNYIGADAETTESNVTTLIEREINGVEGMRYMSSSTGNDGVSSISIAFPVDADRNISQVNVQNRVALAEPQLPSSVQQTGVTVQKSSPDLLMGIAFFAENGEYDDLFLSNYLDQYVVDQVKRIEGVGSTTIFGERRYAMRLWLNPEALAARNLTEQDVVNALEEQNIQVGAGQIGQEPAPEDQSFEFTLRAKSRLETAKEFEDLTIAIGEGGNLIKLRDVGRAELGAENYNTLANYNGSPAIGLGIFQLPGSNALDVASQAKTMIEELSAQFPPGMNYEIALDATAFVEVSLQEVVKTLVQAVLLVVLIIFIFLQDWRTTLIPAIAIPVSLIGAFAFLYVFDFQINTLTLFAMVLSTGLVVDDGIVVVEAISTKVERGMKPYIAAIDTMNELSGAVIATSLVLAAVFIPVSFFPGTTGVIFQQFALTIVFAIALSTFNALTFSPAMSGLLLRQKQHTGGVFGWIFDKFNQVFDWITDKYTKTMSFLTKKYVRPFVLAGFTVLIIFTYFLYNLVPTGFVPEEDQGYFFTIVQAPDGVSLNYTNNIMEQIGEEMAQIPEIDGYFTLSGFSFFGNGSNRGFVFSKLKPWSERPGQDKSVYSILGRLNGAFAQNIQGARAFAVNAPPVRGLSTFGGFEFQLQDRRGLPISALVENANKIIAAANQRPEIAAAFTQFAANTPQIEVEVNRNRAKSLNVDIDEIFDTLQSYLGSRYVNDFVLGQRQYRVYIQADGEFRSNPKDINKLYVRSNDDELIPLGNLVTLTEFTGPQTITHYNLFRSINIQGSPAPGYSTGQAIAAMEEIATAELAPAFGYEWTGTALEEKQSGGQSAIIFGIGLIMAFLVLAAQYESFIDPIIIMLTVPLAILGAIAAIWFRANILQIGSLWPIINNDVYCQVGLVMLIGLASKNAILIVEYANQLRDQGLDIIKSAIKAGQERFRPILMTAISSLVGFLPLVTASGAGSASRWSLGTAVFGGMLFATVLSLFLVPSLYITVKLIESYFSKSKDSGDSDHFDDNNKGNHYYDSAKPASESAAVDA</sequence>
<dbReference type="InterPro" id="IPR001036">
    <property type="entry name" value="Acrflvin-R"/>
</dbReference>
<evidence type="ECO:0000256" key="4">
    <source>
        <dbReference type="ARBA" id="ARBA00022475"/>
    </source>
</evidence>
<dbReference type="NCBIfam" id="TIGR00915">
    <property type="entry name" value="2A0602"/>
    <property type="match status" value="1"/>
</dbReference>
<evidence type="ECO:0000256" key="1">
    <source>
        <dbReference type="ARBA" id="ARBA00004429"/>
    </source>
</evidence>
<proteinExistence type="inferred from homology"/>
<organism evidence="11 12">
    <name type="scientific">Hyella patelloides LEGE 07179</name>
    <dbReference type="NCBI Taxonomy" id="945734"/>
    <lineage>
        <taxon>Bacteria</taxon>
        <taxon>Bacillati</taxon>
        <taxon>Cyanobacteriota</taxon>
        <taxon>Cyanophyceae</taxon>
        <taxon>Pleurocapsales</taxon>
        <taxon>Hyellaceae</taxon>
        <taxon>Hyella</taxon>
    </lineage>
</organism>
<dbReference type="SUPFAM" id="SSF82693">
    <property type="entry name" value="Multidrug efflux transporter AcrB pore domain, PN1, PN2, PC1 and PC2 subdomains"/>
    <property type="match status" value="3"/>
</dbReference>
<evidence type="ECO:0000256" key="10">
    <source>
        <dbReference type="SAM" id="Phobius"/>
    </source>
</evidence>
<evidence type="ECO:0000256" key="3">
    <source>
        <dbReference type="ARBA" id="ARBA00022448"/>
    </source>
</evidence>
<dbReference type="InterPro" id="IPR004764">
    <property type="entry name" value="MdtF-like"/>
</dbReference>
<feature type="transmembrane region" description="Helical" evidence="10">
    <location>
        <begin position="985"/>
        <end position="1008"/>
    </location>
</feature>
<feature type="compositionally biased region" description="Basic and acidic residues" evidence="9">
    <location>
        <begin position="1052"/>
        <end position="1066"/>
    </location>
</feature>
<evidence type="ECO:0000256" key="5">
    <source>
        <dbReference type="ARBA" id="ARBA00022519"/>
    </source>
</evidence>
<dbReference type="SUPFAM" id="SSF82714">
    <property type="entry name" value="Multidrug efflux transporter AcrB TolC docking domain, DN and DC subdomains"/>
    <property type="match status" value="2"/>
</dbReference>
<dbReference type="GO" id="GO:0009636">
    <property type="term" value="P:response to toxic substance"/>
    <property type="evidence" value="ECO:0007669"/>
    <property type="project" value="UniProtKB-ARBA"/>
</dbReference>
<comment type="subcellular location">
    <subcellularLocation>
        <location evidence="1">Cell inner membrane</location>
        <topology evidence="1">Multi-pass membrane protein</topology>
    </subcellularLocation>
</comment>
<feature type="transmembrane region" description="Helical" evidence="10">
    <location>
        <begin position="877"/>
        <end position="895"/>
    </location>
</feature>
<feature type="transmembrane region" description="Helical" evidence="10">
    <location>
        <begin position="371"/>
        <end position="391"/>
    </location>
</feature>
<feature type="transmembrane region" description="Helical" evidence="10">
    <location>
        <begin position="943"/>
        <end position="964"/>
    </location>
</feature>
<reference evidence="11 12" key="1">
    <citation type="submission" date="2019-01" db="EMBL/GenBank/DDBJ databases">
        <authorList>
            <person name="Brito A."/>
        </authorList>
    </citation>
    <scope>NUCLEOTIDE SEQUENCE [LARGE SCALE GENOMIC DNA]</scope>
    <source>
        <strain evidence="11">1</strain>
    </source>
</reference>
<feature type="transmembrane region" description="Helical" evidence="10">
    <location>
        <begin position="902"/>
        <end position="923"/>
    </location>
</feature>
<keyword evidence="6 10" id="KW-0812">Transmembrane</keyword>
<keyword evidence="3" id="KW-0813">Transport</keyword>
<evidence type="ECO:0000256" key="6">
    <source>
        <dbReference type="ARBA" id="ARBA00022692"/>
    </source>
</evidence>